<evidence type="ECO:0000259" key="2">
    <source>
        <dbReference type="Pfam" id="PF25450"/>
    </source>
</evidence>
<feature type="region of interest" description="Disordered" evidence="1">
    <location>
        <begin position="55"/>
        <end position="80"/>
    </location>
</feature>
<comment type="caution">
    <text evidence="3">The sequence shown here is derived from an EMBL/GenBank/DDBJ whole genome shotgun (WGS) entry which is preliminary data.</text>
</comment>
<feature type="compositionally biased region" description="Basic and acidic residues" evidence="1">
    <location>
        <begin position="67"/>
        <end position="80"/>
    </location>
</feature>
<keyword evidence="4" id="KW-1185">Reference proteome</keyword>
<dbReference type="InterPro" id="IPR057316">
    <property type="entry name" value="Rab11-FIP3/4_dom"/>
</dbReference>
<dbReference type="Pfam" id="PF25450">
    <property type="entry name" value="Rab11-FIP3"/>
    <property type="match status" value="1"/>
</dbReference>
<organism evidence="3 4">
    <name type="scientific">Staurois parvus</name>
    <dbReference type="NCBI Taxonomy" id="386267"/>
    <lineage>
        <taxon>Eukaryota</taxon>
        <taxon>Metazoa</taxon>
        <taxon>Chordata</taxon>
        <taxon>Craniata</taxon>
        <taxon>Vertebrata</taxon>
        <taxon>Euteleostomi</taxon>
        <taxon>Amphibia</taxon>
        <taxon>Batrachia</taxon>
        <taxon>Anura</taxon>
        <taxon>Neobatrachia</taxon>
        <taxon>Ranoidea</taxon>
        <taxon>Ranidae</taxon>
        <taxon>Staurois</taxon>
    </lineage>
</organism>
<sequence length="163" mass="19541">MAYDDTDLTDKVLYLEQRVSELERDATTTSEQQNRLRQENLQLLHRAHALEEQLKDQELQSDEVQSEETRKHRDELRKMERDRSYRLTSLKARLQELENENLDLRSQLPGFKATAQRRNINCWIRWRTSRNSFKTSRIRTECWGESSVKSCTNSRQRKNGAKR</sequence>
<gene>
    <name evidence="3" type="ORF">SPARVUS_LOCUS11307040</name>
</gene>
<protein>
    <recommendedName>
        <fullName evidence="2">Rab11-FIP3/4 domain-containing protein</fullName>
    </recommendedName>
</protein>
<feature type="domain" description="Rab11-FIP3/4" evidence="2">
    <location>
        <begin position="32"/>
        <end position="117"/>
    </location>
</feature>
<name>A0ABN9F4V4_9NEOB</name>
<dbReference type="InterPro" id="IPR051977">
    <property type="entry name" value="Rab11-interacting_regulator"/>
</dbReference>
<evidence type="ECO:0000313" key="3">
    <source>
        <dbReference type="EMBL" id="CAI9592089.1"/>
    </source>
</evidence>
<dbReference type="EMBL" id="CATNWA010016371">
    <property type="protein sequence ID" value="CAI9592089.1"/>
    <property type="molecule type" value="Genomic_DNA"/>
</dbReference>
<dbReference type="Proteomes" id="UP001162483">
    <property type="component" value="Unassembled WGS sequence"/>
</dbReference>
<proteinExistence type="predicted"/>
<dbReference type="PANTHER" id="PTHR15726">
    <property type="entry name" value="RAB11-FAMILY INTERACTING PROTEIN"/>
    <property type="match status" value="1"/>
</dbReference>
<evidence type="ECO:0000256" key="1">
    <source>
        <dbReference type="SAM" id="MobiDB-lite"/>
    </source>
</evidence>
<accession>A0ABN9F4V4</accession>
<evidence type="ECO:0000313" key="4">
    <source>
        <dbReference type="Proteomes" id="UP001162483"/>
    </source>
</evidence>
<reference evidence="3" key="1">
    <citation type="submission" date="2023-05" db="EMBL/GenBank/DDBJ databases">
        <authorList>
            <person name="Stuckert A."/>
        </authorList>
    </citation>
    <scope>NUCLEOTIDE SEQUENCE</scope>
</reference>
<dbReference type="PANTHER" id="PTHR15726:SF6">
    <property type="entry name" value="RAB11 FAMILY-INTERACTING PROTEIN 3"/>
    <property type="match status" value="1"/>
</dbReference>